<dbReference type="GO" id="GO:0002161">
    <property type="term" value="F:aminoacyl-tRNA deacylase activity"/>
    <property type="evidence" value="ECO:0007669"/>
    <property type="project" value="InterPro"/>
</dbReference>
<evidence type="ECO:0000313" key="2">
    <source>
        <dbReference type="EMBL" id="KAJ1964350.1"/>
    </source>
</evidence>
<accession>A0A9W8E255</accession>
<dbReference type="AlphaFoldDB" id="A0A9W8E255"/>
<dbReference type="Gene3D" id="3.90.960.10">
    <property type="entry name" value="YbaK/aminoacyl-tRNA synthetase-associated domain"/>
    <property type="match status" value="1"/>
</dbReference>
<proteinExistence type="predicted"/>
<reference evidence="2" key="1">
    <citation type="submission" date="2022-07" db="EMBL/GenBank/DDBJ databases">
        <title>Phylogenomic reconstructions and comparative analyses of Kickxellomycotina fungi.</title>
        <authorList>
            <person name="Reynolds N.K."/>
            <person name="Stajich J.E."/>
            <person name="Barry K."/>
            <person name="Grigoriev I.V."/>
            <person name="Crous P."/>
            <person name="Smith M.E."/>
        </authorList>
    </citation>
    <scope>NUCLEOTIDE SEQUENCE</scope>
    <source>
        <strain evidence="2">RSA 1196</strain>
    </source>
</reference>
<feature type="domain" description="YbaK/aminoacyl-tRNA synthetase-associated" evidence="1">
    <location>
        <begin position="99"/>
        <end position="201"/>
    </location>
</feature>
<organism evidence="2 3">
    <name type="scientific">Dispira parvispora</name>
    <dbReference type="NCBI Taxonomy" id="1520584"/>
    <lineage>
        <taxon>Eukaryota</taxon>
        <taxon>Fungi</taxon>
        <taxon>Fungi incertae sedis</taxon>
        <taxon>Zoopagomycota</taxon>
        <taxon>Kickxellomycotina</taxon>
        <taxon>Dimargaritomycetes</taxon>
        <taxon>Dimargaritales</taxon>
        <taxon>Dimargaritaceae</taxon>
        <taxon>Dispira</taxon>
    </lineage>
</organism>
<dbReference type="SUPFAM" id="SSF55826">
    <property type="entry name" value="YbaK/ProRS associated domain"/>
    <property type="match status" value="1"/>
</dbReference>
<name>A0A9W8E255_9FUNG</name>
<dbReference type="CDD" id="cd04332">
    <property type="entry name" value="YbaK_like"/>
    <property type="match status" value="1"/>
</dbReference>
<dbReference type="EMBL" id="JANBPY010000709">
    <property type="protein sequence ID" value="KAJ1964350.1"/>
    <property type="molecule type" value="Genomic_DNA"/>
</dbReference>
<dbReference type="Pfam" id="PF04073">
    <property type="entry name" value="tRNA_edit"/>
    <property type="match status" value="1"/>
</dbReference>
<dbReference type="OrthoDB" id="1058301at2759"/>
<dbReference type="PANTHER" id="PTHR30411">
    <property type="entry name" value="CYTOPLASMIC PROTEIN"/>
    <property type="match status" value="1"/>
</dbReference>
<comment type="caution">
    <text evidence="2">The sequence shown here is derived from an EMBL/GenBank/DDBJ whole genome shotgun (WGS) entry which is preliminary data.</text>
</comment>
<sequence>MDQLDELTQAVQRLYQEPAVQTGYLKLFHANAVAEFLALGYRDCSSASDPESEIPTGVRQVMDAFQRLHSRQHVRFYLVDPTYYSWSLQRRAFHLGAPSPEHLCKSVIFENIRCTHSDYSDATDSRYYCVVVQYVSSVNVNKLTEYVRAATNYAKGKKQYNFRLVDADTALTLTGFGNNAICPVGLNTNLPIILDHAITQLQVDT</sequence>
<evidence type="ECO:0000313" key="3">
    <source>
        <dbReference type="Proteomes" id="UP001150925"/>
    </source>
</evidence>
<evidence type="ECO:0000259" key="1">
    <source>
        <dbReference type="Pfam" id="PF04073"/>
    </source>
</evidence>
<dbReference type="InterPro" id="IPR007214">
    <property type="entry name" value="YbaK/aa-tRNA-synth-assoc-dom"/>
</dbReference>
<dbReference type="Proteomes" id="UP001150925">
    <property type="component" value="Unassembled WGS sequence"/>
</dbReference>
<protein>
    <recommendedName>
        <fullName evidence="1">YbaK/aminoacyl-tRNA synthetase-associated domain-containing protein</fullName>
    </recommendedName>
</protein>
<gene>
    <name evidence="2" type="ORF">IWQ62_002961</name>
</gene>
<keyword evidence="3" id="KW-1185">Reference proteome</keyword>
<dbReference type="PANTHER" id="PTHR30411:SF4">
    <property type="entry name" value="YBAK_AMINOACYL-TRNA SYNTHETASE-ASSOCIATED DOMAIN-CONTAINING PROTEIN"/>
    <property type="match status" value="1"/>
</dbReference>
<dbReference type="InterPro" id="IPR036754">
    <property type="entry name" value="YbaK/aa-tRNA-synt-asso_dom_sf"/>
</dbReference>